<dbReference type="InterPro" id="IPR035069">
    <property type="entry name" value="TTHA1013/TTHA0281-like"/>
</dbReference>
<evidence type="ECO:0000313" key="3">
    <source>
        <dbReference type="Proteomes" id="UP000188219"/>
    </source>
</evidence>
<keyword evidence="3" id="KW-1185">Reference proteome</keyword>
<dbReference type="InterPro" id="IPR031807">
    <property type="entry name" value="HicB-like"/>
</dbReference>
<proteinExistence type="predicted"/>
<dbReference type="Pfam" id="PF15919">
    <property type="entry name" value="HicB_lk_antitox"/>
    <property type="match status" value="1"/>
</dbReference>
<dbReference type="RefSeq" id="WP_077407576.1">
    <property type="nucleotide sequence ID" value="NZ_CP019650.1"/>
</dbReference>
<dbReference type="KEGG" id="maga:Mag101_16735"/>
<protein>
    <submittedName>
        <fullName evidence="2">HicB family protein</fullName>
    </submittedName>
</protein>
<dbReference type="Gene3D" id="3.30.160.250">
    <property type="match status" value="1"/>
</dbReference>
<dbReference type="SUPFAM" id="SSF143100">
    <property type="entry name" value="TTHA1013/TTHA0281-like"/>
    <property type="match status" value="1"/>
</dbReference>
<evidence type="ECO:0000313" key="2">
    <source>
        <dbReference type="EMBL" id="AQQ69088.1"/>
    </source>
</evidence>
<dbReference type="STRING" id="260552.Mag101_16735"/>
<gene>
    <name evidence="2" type="ORF">Mag101_16735</name>
</gene>
<dbReference type="EMBL" id="CP019650">
    <property type="protein sequence ID" value="AQQ69088.1"/>
    <property type="molecule type" value="Genomic_DNA"/>
</dbReference>
<evidence type="ECO:0000259" key="1">
    <source>
        <dbReference type="Pfam" id="PF15919"/>
    </source>
</evidence>
<accession>A0A1Q2M957</accession>
<dbReference type="Proteomes" id="UP000188219">
    <property type="component" value="Chromosome"/>
</dbReference>
<feature type="domain" description="HicB-like antitoxin of toxin-antitoxin system" evidence="1">
    <location>
        <begin position="3"/>
        <end position="89"/>
    </location>
</feature>
<sequence length="91" mass="9891">MRYPVVVHNIEFAGYGAIAPDLPHCHCHGDTLELTLQKMAETIVARLDDLHAAGDVPPTPGDLEALRKNPAFSGGIWAIIDIEQNAFSSRN</sequence>
<dbReference type="OrthoDB" id="9807959at2"/>
<dbReference type="AlphaFoldDB" id="A0A1Q2M957"/>
<reference evidence="2" key="1">
    <citation type="submission" date="2017-02" db="EMBL/GenBank/DDBJ databases">
        <title>Genome of Microbulbifer agarilyticus GP101.</title>
        <authorList>
            <person name="Jung J."/>
            <person name="Bae S.S."/>
            <person name="Baek K."/>
        </authorList>
    </citation>
    <scope>NUCLEOTIDE SEQUENCE [LARGE SCALE GENOMIC DNA]</scope>
    <source>
        <strain evidence="2">GP101</strain>
    </source>
</reference>
<dbReference type="eggNOG" id="COG1598">
    <property type="taxonomic scope" value="Bacteria"/>
</dbReference>
<name>A0A1Q2M957_9GAMM</name>
<organism evidence="2 3">
    <name type="scientific">Microbulbifer agarilyticus</name>
    <dbReference type="NCBI Taxonomy" id="260552"/>
    <lineage>
        <taxon>Bacteria</taxon>
        <taxon>Pseudomonadati</taxon>
        <taxon>Pseudomonadota</taxon>
        <taxon>Gammaproteobacteria</taxon>
        <taxon>Cellvibrionales</taxon>
        <taxon>Microbulbiferaceae</taxon>
        <taxon>Microbulbifer</taxon>
    </lineage>
</organism>